<keyword evidence="1" id="KW-0472">Membrane</keyword>
<feature type="transmembrane region" description="Helical" evidence="1">
    <location>
        <begin position="16"/>
        <end position="36"/>
    </location>
</feature>
<evidence type="ECO:0008006" key="4">
    <source>
        <dbReference type="Google" id="ProtNLM"/>
    </source>
</evidence>
<name>A0ABY5MSN7_9SPHN</name>
<keyword evidence="1" id="KW-0812">Transmembrane</keyword>
<feature type="transmembrane region" description="Helical" evidence="1">
    <location>
        <begin position="59"/>
        <end position="80"/>
    </location>
</feature>
<evidence type="ECO:0000313" key="3">
    <source>
        <dbReference type="Proteomes" id="UP000831921"/>
    </source>
</evidence>
<keyword evidence="3" id="KW-1185">Reference proteome</keyword>
<protein>
    <recommendedName>
        <fullName evidence="4">Sugar transporter</fullName>
    </recommendedName>
</protein>
<feature type="transmembrane region" description="Helical" evidence="1">
    <location>
        <begin position="117"/>
        <end position="136"/>
    </location>
</feature>
<keyword evidence="1" id="KW-1133">Transmembrane helix</keyword>
<reference evidence="2 3" key="1">
    <citation type="submission" date="2022-05" db="EMBL/GenBank/DDBJ databases">
        <title>S8-45 Sphingomonas ultraviolaceadurans.</title>
        <authorList>
            <person name="Liu Y."/>
        </authorList>
    </citation>
    <scope>NUCLEOTIDE SEQUENCE [LARGE SCALE GENOMIC DNA]</scope>
    <source>
        <strain evidence="2 3">S8-45</strain>
    </source>
</reference>
<organism evidence="2 3">
    <name type="scientific">Sphingomonas glaciei</name>
    <dbReference type="NCBI Taxonomy" id="2938948"/>
    <lineage>
        <taxon>Bacteria</taxon>
        <taxon>Pseudomonadati</taxon>
        <taxon>Pseudomonadota</taxon>
        <taxon>Alphaproteobacteria</taxon>
        <taxon>Sphingomonadales</taxon>
        <taxon>Sphingomonadaceae</taxon>
        <taxon>Sphingomonas</taxon>
    </lineage>
</organism>
<dbReference type="Proteomes" id="UP000831921">
    <property type="component" value="Chromosome"/>
</dbReference>
<dbReference type="RefSeq" id="WP_249453980.1">
    <property type="nucleotide sequence ID" value="NZ_CP097253.1"/>
</dbReference>
<feature type="transmembrane region" description="Helical" evidence="1">
    <location>
        <begin position="85"/>
        <end position="105"/>
    </location>
</feature>
<sequence>MTDVTLGAERSPTRGYWIGAVLSALWMAIGCTMYLIEVTLDPATLAPDVRAMTEAIPEWMWAAFALSVWVGLAGAVMLLLRRRLAVPLIGFSVLAELVQNSAYVVDPELKAATPDGSLILPLVITAITICVFLFALNASQRGILR</sequence>
<dbReference type="EMBL" id="CP097253">
    <property type="protein sequence ID" value="UUR06791.1"/>
    <property type="molecule type" value="Genomic_DNA"/>
</dbReference>
<accession>A0ABY5MSN7</accession>
<evidence type="ECO:0000313" key="2">
    <source>
        <dbReference type="EMBL" id="UUR06791.1"/>
    </source>
</evidence>
<evidence type="ECO:0000256" key="1">
    <source>
        <dbReference type="SAM" id="Phobius"/>
    </source>
</evidence>
<proteinExistence type="predicted"/>
<gene>
    <name evidence="2" type="ORF">M1K48_07425</name>
</gene>